<evidence type="ECO:0000313" key="7">
    <source>
        <dbReference type="Proteomes" id="UP001139353"/>
    </source>
</evidence>
<keyword evidence="7" id="KW-1185">Reference proteome</keyword>
<evidence type="ECO:0000256" key="2">
    <source>
        <dbReference type="ARBA" id="ARBA00023125"/>
    </source>
</evidence>
<dbReference type="GO" id="GO:0000976">
    <property type="term" value="F:transcription cis-regulatory region binding"/>
    <property type="evidence" value="ECO:0007669"/>
    <property type="project" value="TreeGrafter"/>
</dbReference>
<dbReference type="EMBL" id="JAJLJH010000001">
    <property type="protein sequence ID" value="MCK9685279.1"/>
    <property type="molecule type" value="Genomic_DNA"/>
</dbReference>
<evidence type="ECO:0000256" key="3">
    <source>
        <dbReference type="ARBA" id="ARBA00023163"/>
    </source>
</evidence>
<dbReference type="RefSeq" id="WP_275681287.1">
    <property type="nucleotide sequence ID" value="NZ_JAJLJH010000001.1"/>
</dbReference>
<reference evidence="6" key="1">
    <citation type="submission" date="2021-11" db="EMBL/GenBank/DDBJ databases">
        <title>BS-T2-15 a new species belonging to the Comamonadaceae family isolated from the soil of a French oak forest.</title>
        <authorList>
            <person name="Mieszkin S."/>
            <person name="Alain K."/>
        </authorList>
    </citation>
    <scope>NUCLEOTIDE SEQUENCE</scope>
    <source>
        <strain evidence="6">BS-T2-15</strain>
    </source>
</reference>
<dbReference type="InterPro" id="IPR009057">
    <property type="entry name" value="Homeodomain-like_sf"/>
</dbReference>
<accession>A0A9X2C111</accession>
<keyword evidence="3" id="KW-0804">Transcription</keyword>
<name>A0A9X2C111_9BURK</name>
<organism evidence="6 7">
    <name type="scientific">Scleromatobacter humisilvae</name>
    <dbReference type="NCBI Taxonomy" id="2897159"/>
    <lineage>
        <taxon>Bacteria</taxon>
        <taxon>Pseudomonadati</taxon>
        <taxon>Pseudomonadota</taxon>
        <taxon>Betaproteobacteria</taxon>
        <taxon>Burkholderiales</taxon>
        <taxon>Sphaerotilaceae</taxon>
        <taxon>Scleromatobacter</taxon>
    </lineage>
</organism>
<keyword evidence="2" id="KW-0238">DNA-binding</keyword>
<feature type="region of interest" description="Disordered" evidence="4">
    <location>
        <begin position="1"/>
        <end position="22"/>
    </location>
</feature>
<dbReference type="Pfam" id="PF12833">
    <property type="entry name" value="HTH_18"/>
    <property type="match status" value="1"/>
</dbReference>
<proteinExistence type="predicted"/>
<dbReference type="InterPro" id="IPR018060">
    <property type="entry name" value="HTH_AraC"/>
</dbReference>
<dbReference type="Gene3D" id="1.10.10.60">
    <property type="entry name" value="Homeodomain-like"/>
    <property type="match status" value="1"/>
</dbReference>
<dbReference type="PANTHER" id="PTHR47894">
    <property type="entry name" value="HTH-TYPE TRANSCRIPTIONAL REGULATOR GADX"/>
    <property type="match status" value="1"/>
</dbReference>
<evidence type="ECO:0000256" key="1">
    <source>
        <dbReference type="ARBA" id="ARBA00023015"/>
    </source>
</evidence>
<dbReference type="SMART" id="SM00342">
    <property type="entry name" value="HTH_ARAC"/>
    <property type="match status" value="1"/>
</dbReference>
<protein>
    <submittedName>
        <fullName evidence="6">AraC family transcriptional regulator</fullName>
    </submittedName>
</protein>
<dbReference type="GO" id="GO:0003700">
    <property type="term" value="F:DNA-binding transcription factor activity"/>
    <property type="evidence" value="ECO:0007669"/>
    <property type="project" value="InterPro"/>
</dbReference>
<dbReference type="GO" id="GO:0005829">
    <property type="term" value="C:cytosol"/>
    <property type="evidence" value="ECO:0007669"/>
    <property type="project" value="TreeGrafter"/>
</dbReference>
<evidence type="ECO:0000313" key="6">
    <source>
        <dbReference type="EMBL" id="MCK9685279.1"/>
    </source>
</evidence>
<evidence type="ECO:0000259" key="5">
    <source>
        <dbReference type="PROSITE" id="PS01124"/>
    </source>
</evidence>
<keyword evidence="1" id="KW-0805">Transcription regulation</keyword>
<dbReference type="InterPro" id="IPR032687">
    <property type="entry name" value="AraC-type_N"/>
</dbReference>
<sequence length="375" mass="40463">MPVPPAATPPASSAVNRPADAPCPIPPAQDARVAMAYVQTAVAAAQTMGVTPAALCADLAWPADTLDPARDSLGVAEYIALLGAGDRLAGDPAFGLHVGLQARLSTYPFYGLVVCACTTLRAAFDQTRRYEGLAHDLGRSRLDERGDVATYYWDTPWLAQCTPAEARHLCDSVLAGILTFVSWLAHERLPVREIGLPYPEPDAAIRAAHAQVFGPAVVYGVPAAYGRFDAALLDRPVPNADGSMLKVLQRHADELLAARLRETSEPRIVSDVRREVAAQLANDRARVDDVASALAVSTRTLQRKLADAGTNFQAVHDAARQALAEELLRDSRLNLTDVAYMLGYREQSSFNRACRDWFGNTPARTRERLRAAVGT</sequence>
<dbReference type="SUPFAM" id="SSF46689">
    <property type="entry name" value="Homeodomain-like"/>
    <property type="match status" value="1"/>
</dbReference>
<dbReference type="AlphaFoldDB" id="A0A9X2C111"/>
<dbReference type="PANTHER" id="PTHR47894:SF1">
    <property type="entry name" value="HTH-TYPE TRANSCRIPTIONAL REGULATOR VQSM"/>
    <property type="match status" value="1"/>
</dbReference>
<comment type="caution">
    <text evidence="6">The sequence shown here is derived from an EMBL/GenBank/DDBJ whole genome shotgun (WGS) entry which is preliminary data.</text>
</comment>
<dbReference type="Proteomes" id="UP001139353">
    <property type="component" value="Unassembled WGS sequence"/>
</dbReference>
<dbReference type="Pfam" id="PF12625">
    <property type="entry name" value="Arabinose_bd"/>
    <property type="match status" value="1"/>
</dbReference>
<gene>
    <name evidence="6" type="ORF">LPC04_06075</name>
</gene>
<evidence type="ECO:0000256" key="4">
    <source>
        <dbReference type="SAM" id="MobiDB-lite"/>
    </source>
</evidence>
<dbReference type="PROSITE" id="PS01124">
    <property type="entry name" value="HTH_ARAC_FAMILY_2"/>
    <property type="match status" value="1"/>
</dbReference>
<feature type="domain" description="HTH araC/xylS-type" evidence="5">
    <location>
        <begin position="270"/>
        <end position="368"/>
    </location>
</feature>